<dbReference type="AlphaFoldDB" id="A0A4Z2FM86"/>
<reference evidence="2 3" key="1">
    <citation type="submission" date="2019-03" db="EMBL/GenBank/DDBJ databases">
        <title>First draft genome of Liparis tanakae, snailfish: a comprehensive survey of snailfish specific genes.</title>
        <authorList>
            <person name="Kim W."/>
            <person name="Song I."/>
            <person name="Jeong J.-H."/>
            <person name="Kim D."/>
            <person name="Kim S."/>
            <person name="Ryu S."/>
            <person name="Song J.Y."/>
            <person name="Lee S.K."/>
        </authorList>
    </citation>
    <scope>NUCLEOTIDE SEQUENCE [LARGE SCALE GENOMIC DNA]</scope>
    <source>
        <tissue evidence="2">Muscle</tissue>
    </source>
</reference>
<organism evidence="2 3">
    <name type="scientific">Liparis tanakae</name>
    <name type="common">Tanaka's snailfish</name>
    <dbReference type="NCBI Taxonomy" id="230148"/>
    <lineage>
        <taxon>Eukaryota</taxon>
        <taxon>Metazoa</taxon>
        <taxon>Chordata</taxon>
        <taxon>Craniata</taxon>
        <taxon>Vertebrata</taxon>
        <taxon>Euteleostomi</taxon>
        <taxon>Actinopterygii</taxon>
        <taxon>Neopterygii</taxon>
        <taxon>Teleostei</taxon>
        <taxon>Neoteleostei</taxon>
        <taxon>Acanthomorphata</taxon>
        <taxon>Eupercaria</taxon>
        <taxon>Perciformes</taxon>
        <taxon>Cottioidei</taxon>
        <taxon>Cottales</taxon>
        <taxon>Liparidae</taxon>
        <taxon>Liparis</taxon>
    </lineage>
</organism>
<dbReference type="Proteomes" id="UP000314294">
    <property type="component" value="Unassembled WGS sequence"/>
</dbReference>
<accession>A0A4Z2FM86</accession>
<name>A0A4Z2FM86_9TELE</name>
<keyword evidence="3" id="KW-1185">Reference proteome</keyword>
<evidence type="ECO:0000313" key="2">
    <source>
        <dbReference type="EMBL" id="TNN42356.1"/>
    </source>
</evidence>
<feature type="compositionally biased region" description="Basic and acidic residues" evidence="1">
    <location>
        <begin position="10"/>
        <end position="24"/>
    </location>
</feature>
<evidence type="ECO:0000313" key="3">
    <source>
        <dbReference type="Proteomes" id="UP000314294"/>
    </source>
</evidence>
<evidence type="ECO:0000256" key="1">
    <source>
        <dbReference type="SAM" id="MobiDB-lite"/>
    </source>
</evidence>
<feature type="region of interest" description="Disordered" evidence="1">
    <location>
        <begin position="1"/>
        <end position="64"/>
    </location>
</feature>
<sequence>MSKEEEEAEERGLRGRREGGREGEGSYVSEMIRNPQIGSHVFSHGDVGQTGLIPDGVDFNGYAS</sequence>
<gene>
    <name evidence="2" type="ORF">EYF80_047473</name>
</gene>
<comment type="caution">
    <text evidence="2">The sequence shown here is derived from an EMBL/GenBank/DDBJ whole genome shotgun (WGS) entry which is preliminary data.</text>
</comment>
<dbReference type="EMBL" id="SRLO01001042">
    <property type="protein sequence ID" value="TNN42356.1"/>
    <property type="molecule type" value="Genomic_DNA"/>
</dbReference>
<protein>
    <submittedName>
        <fullName evidence="2">Uncharacterized protein</fullName>
    </submittedName>
</protein>
<proteinExistence type="predicted"/>